<reference evidence="8" key="1">
    <citation type="submission" date="2023-08" db="EMBL/GenBank/DDBJ databases">
        <title>A de novo genome assembly of Solanum verrucosum Schlechtendal, a Mexican diploid species geographically isolated from the other diploid A-genome species in potato relatives.</title>
        <authorList>
            <person name="Hosaka K."/>
        </authorList>
    </citation>
    <scope>NUCLEOTIDE SEQUENCE</scope>
    <source>
        <tissue evidence="8">Young leaves</tissue>
    </source>
</reference>
<evidence type="ECO:0000256" key="4">
    <source>
        <dbReference type="ARBA" id="ARBA00022759"/>
    </source>
</evidence>
<dbReference type="PANTHER" id="PTHR24559:SF444">
    <property type="entry name" value="REVERSE TRANSCRIPTASE DOMAIN-CONTAINING PROTEIN"/>
    <property type="match status" value="1"/>
</dbReference>
<organism evidence="8 9">
    <name type="scientific">Solanum verrucosum</name>
    <dbReference type="NCBI Taxonomy" id="315347"/>
    <lineage>
        <taxon>Eukaryota</taxon>
        <taxon>Viridiplantae</taxon>
        <taxon>Streptophyta</taxon>
        <taxon>Embryophyta</taxon>
        <taxon>Tracheophyta</taxon>
        <taxon>Spermatophyta</taxon>
        <taxon>Magnoliopsida</taxon>
        <taxon>eudicotyledons</taxon>
        <taxon>Gunneridae</taxon>
        <taxon>Pentapetalae</taxon>
        <taxon>asterids</taxon>
        <taxon>lamiids</taxon>
        <taxon>Solanales</taxon>
        <taxon>Solanaceae</taxon>
        <taxon>Solanoideae</taxon>
        <taxon>Solaneae</taxon>
        <taxon>Solanum</taxon>
    </lineage>
</organism>
<dbReference type="SUPFAM" id="SSF56672">
    <property type="entry name" value="DNA/RNA polymerases"/>
    <property type="match status" value="3"/>
</dbReference>
<keyword evidence="5" id="KW-0378">Hydrolase</keyword>
<evidence type="ECO:0000313" key="9">
    <source>
        <dbReference type="Proteomes" id="UP001234989"/>
    </source>
</evidence>
<dbReference type="EMBL" id="CP133620">
    <property type="protein sequence ID" value="WMV45982.1"/>
    <property type="molecule type" value="Genomic_DNA"/>
</dbReference>
<dbReference type="Pfam" id="PF00078">
    <property type="entry name" value="RVT_1"/>
    <property type="match status" value="2"/>
</dbReference>
<dbReference type="InterPro" id="IPR000477">
    <property type="entry name" value="RT_dom"/>
</dbReference>
<accession>A0AAF0UH29</accession>
<dbReference type="InterPro" id="IPR053134">
    <property type="entry name" value="RNA-dir_DNA_polymerase"/>
</dbReference>
<evidence type="ECO:0000256" key="2">
    <source>
        <dbReference type="ARBA" id="ARBA00022695"/>
    </source>
</evidence>
<dbReference type="GO" id="GO:0016787">
    <property type="term" value="F:hydrolase activity"/>
    <property type="evidence" value="ECO:0007669"/>
    <property type="project" value="UniProtKB-KW"/>
</dbReference>
<dbReference type="AlphaFoldDB" id="A0AAF0UH29"/>
<dbReference type="CDD" id="cd09274">
    <property type="entry name" value="RNase_HI_RT_Ty3"/>
    <property type="match status" value="1"/>
</dbReference>
<dbReference type="PANTHER" id="PTHR24559">
    <property type="entry name" value="TRANSPOSON TY3-I GAG-POL POLYPROTEIN"/>
    <property type="match status" value="1"/>
</dbReference>
<dbReference type="GO" id="GO:0003964">
    <property type="term" value="F:RNA-directed DNA polymerase activity"/>
    <property type="evidence" value="ECO:0007669"/>
    <property type="project" value="UniProtKB-KW"/>
</dbReference>
<evidence type="ECO:0000259" key="7">
    <source>
        <dbReference type="PROSITE" id="PS50878"/>
    </source>
</evidence>
<sequence>MYVLYGNDCAYHDYLVMAKDRLIQGQHYVVDDEAKLRFQISGVTGGTHGRHPWTVDGLTVRPADQTTVCGLCPWIETSLTQPLTQTTVDQHRPSFNPRSVGLTVDEVPVVSDFPEVFPEDVPGVPPEREIDFGIDLLPDTQPISISPYRMAAADLKELKEQLKDLLDKGFIKPSISPWGALVLFVKKKDGSLRMCIDYRQLNKVTIKNKYPIPRIDDLFDQLQGASHFSKIDLRSGYHQLRVRDSHISKTVFRTRSGHYEFIVMSFGLTTAPVGFMNFMNRVFKPYLDLFVIIFIDDILIYSRNEEEHASHLRVVLQTLKDHQLFAKFNKCEFWLQSIAFLGHIVSSEGIQVDSQKIEAVKQWPRPTSATDSRSFLGLAGYYRRFVEGFSSIASPLTKLTQKKVKFQWSEDCEKSFAEMKTRLTTTPVLTLPEGSDGYVIYCDASRVGLGCVLMQRGKVIAYASRQLKVHEKNYPTHDLKLAAVVFALKIWRHYLYGVHVDVFTDHKSLQYVFIQKELNLRQRRWLEFLKDYDMNVYYHPSKANAVADALSRLSMGSVSHVEEERGELAKDVQRLARLGVRLSSISDSGVTVQNGAKSSLVVDVKEMQDSDPMLLELKGAVHNQRVEVFSQEGDGVLRYQDRLCVLDVGGTHGHHPRTVDGLTILPTSPWFVTGNFPRTQSENLAKSRLTDRLTVQVLIIQITLRSLPDLQFSSISVWVKDSSSESPTLESVSVVSEFPDVFPEDLPEVPPERDIDFGIDLLPDTQPISIPSYRMAPVELKELKKQLKDHLDNGFIRPNILPWGAPVLFVKKKDGSFRMCIDYRQLNKVTIKNKYPIPKIDDLFDQLQGASHFSKIDLRSGYHQLIVRDSDIPKTAFRTRMAPAELKELKEQLKELLDKGFIRPNISPWGAPVLFVKKKDGSLRMCIDYRHLNKLTIKNKYPIPRIDDLVDQL</sequence>
<dbReference type="Pfam" id="PF17917">
    <property type="entry name" value="RT_RNaseH"/>
    <property type="match status" value="1"/>
</dbReference>
<name>A0AAF0UH29_SOLVR</name>
<dbReference type="Gene3D" id="3.30.70.270">
    <property type="match status" value="4"/>
</dbReference>
<evidence type="ECO:0000313" key="8">
    <source>
        <dbReference type="EMBL" id="WMV45982.1"/>
    </source>
</evidence>
<dbReference type="InterPro" id="IPR043502">
    <property type="entry name" value="DNA/RNA_pol_sf"/>
</dbReference>
<gene>
    <name evidence="8" type="ORF">MTR67_039367</name>
</gene>
<dbReference type="FunFam" id="3.10.20.370:FF:000001">
    <property type="entry name" value="Retrovirus-related Pol polyprotein from transposon 17.6-like protein"/>
    <property type="match status" value="1"/>
</dbReference>
<keyword evidence="1" id="KW-0808">Transferase</keyword>
<evidence type="ECO:0000256" key="1">
    <source>
        <dbReference type="ARBA" id="ARBA00022679"/>
    </source>
</evidence>
<evidence type="ECO:0000256" key="6">
    <source>
        <dbReference type="ARBA" id="ARBA00022918"/>
    </source>
</evidence>
<dbReference type="Gene3D" id="3.10.10.10">
    <property type="entry name" value="HIV Type 1 Reverse Transcriptase, subunit A, domain 1"/>
    <property type="match status" value="3"/>
</dbReference>
<dbReference type="FunFam" id="3.30.70.270:FF:000020">
    <property type="entry name" value="Transposon Tf2-6 polyprotein-like Protein"/>
    <property type="match status" value="1"/>
</dbReference>
<keyword evidence="9" id="KW-1185">Reference proteome</keyword>
<keyword evidence="4" id="KW-0255">Endonuclease</keyword>
<dbReference type="InterPro" id="IPR041373">
    <property type="entry name" value="RT_RNaseH"/>
</dbReference>
<proteinExistence type="predicted"/>
<dbReference type="Proteomes" id="UP001234989">
    <property type="component" value="Chromosome 9"/>
</dbReference>
<dbReference type="CDD" id="cd01647">
    <property type="entry name" value="RT_LTR"/>
    <property type="match status" value="2"/>
</dbReference>
<dbReference type="PROSITE" id="PS50878">
    <property type="entry name" value="RT_POL"/>
    <property type="match status" value="1"/>
</dbReference>
<protein>
    <recommendedName>
        <fullName evidence="7">Reverse transcriptase domain-containing protein</fullName>
    </recommendedName>
</protein>
<keyword evidence="2" id="KW-0548">Nucleotidyltransferase</keyword>
<evidence type="ECO:0000256" key="3">
    <source>
        <dbReference type="ARBA" id="ARBA00022722"/>
    </source>
</evidence>
<keyword evidence="3" id="KW-0540">Nuclease</keyword>
<evidence type="ECO:0000256" key="5">
    <source>
        <dbReference type="ARBA" id="ARBA00022801"/>
    </source>
</evidence>
<feature type="domain" description="Reverse transcriptase" evidence="7">
    <location>
        <begin position="166"/>
        <end position="345"/>
    </location>
</feature>
<dbReference type="GO" id="GO:0004519">
    <property type="term" value="F:endonuclease activity"/>
    <property type="evidence" value="ECO:0007669"/>
    <property type="project" value="UniProtKB-KW"/>
</dbReference>
<dbReference type="InterPro" id="IPR043128">
    <property type="entry name" value="Rev_trsase/Diguanyl_cyclase"/>
</dbReference>
<keyword evidence="6" id="KW-0695">RNA-directed DNA polymerase</keyword>